<proteinExistence type="predicted"/>
<dbReference type="PANTHER" id="PTHR32305">
    <property type="match status" value="1"/>
</dbReference>
<dbReference type="Proteomes" id="UP001620409">
    <property type="component" value="Unassembled WGS sequence"/>
</dbReference>
<protein>
    <recommendedName>
        <fullName evidence="3">RHS repeat-associated core domain-containing protein</fullName>
    </recommendedName>
</protein>
<comment type="caution">
    <text evidence="1">The sequence shown here is derived from an EMBL/GenBank/DDBJ whole genome shotgun (WGS) entry which is preliminary data.</text>
</comment>
<dbReference type="InterPro" id="IPR050708">
    <property type="entry name" value="T6SS_VgrG/RHS"/>
</dbReference>
<evidence type="ECO:0008006" key="3">
    <source>
        <dbReference type="Google" id="ProtNLM"/>
    </source>
</evidence>
<keyword evidence="2" id="KW-1185">Reference proteome</keyword>
<evidence type="ECO:0000313" key="1">
    <source>
        <dbReference type="EMBL" id="MFK2853931.1"/>
    </source>
</evidence>
<dbReference type="RefSeq" id="WP_404559248.1">
    <property type="nucleotide sequence ID" value="NZ_JADIKI010000022.1"/>
</dbReference>
<dbReference type="NCBIfam" id="TIGR03696">
    <property type="entry name" value="Rhs_assc_core"/>
    <property type="match status" value="1"/>
</dbReference>
<dbReference type="EMBL" id="JADIKI010000022">
    <property type="protein sequence ID" value="MFK2853931.1"/>
    <property type="molecule type" value="Genomic_DNA"/>
</dbReference>
<evidence type="ECO:0000313" key="2">
    <source>
        <dbReference type="Proteomes" id="UP001620409"/>
    </source>
</evidence>
<reference evidence="1 2" key="1">
    <citation type="submission" date="2020-10" db="EMBL/GenBank/DDBJ databases">
        <title>Phylogeny of dyella-like bacteria.</title>
        <authorList>
            <person name="Fu J."/>
        </authorList>
    </citation>
    <scope>NUCLEOTIDE SEQUENCE [LARGE SCALE GENOMIC DNA]</scope>
    <source>
        <strain evidence="1 2">DHG40</strain>
    </source>
</reference>
<sequence>QKITNGQTERYVYDEAGQLIGEYGATNRDYIWMDGIPVANVDTTNGASAISYVTADQLGTPRAIADGSGNTLWQLPYQGNPWGEVQPVSSGYVYNPRFPGQYFDAESGLVHNGARDYCPECGGYIQSDPLGLFGGQVSTYAYGLNDPLNHIDSSGTSVTCDQGSCTIDAHSLLEVGVDYLYVSSVYLQRLAQNATARPNDMTRLEERHFDRVCRNSDDQCAGLKAAVRQAIAQARAKMSNMQNDSSLFEHAFSTPNPNVTGTSTTWLGHTDDLKGRLANIYAMISLGQKLGCDMSEEAREAATLFVPSAPNK</sequence>
<organism evidence="1 2">
    <name type="scientific">Dyella humi</name>
    <dbReference type="NCBI Taxonomy" id="1770547"/>
    <lineage>
        <taxon>Bacteria</taxon>
        <taxon>Pseudomonadati</taxon>
        <taxon>Pseudomonadota</taxon>
        <taxon>Gammaproteobacteria</taxon>
        <taxon>Lysobacterales</taxon>
        <taxon>Rhodanobacteraceae</taxon>
        <taxon>Dyella</taxon>
    </lineage>
</organism>
<feature type="non-terminal residue" evidence="1">
    <location>
        <position position="1"/>
    </location>
</feature>
<dbReference type="Gene3D" id="2.180.10.10">
    <property type="entry name" value="RHS repeat-associated core"/>
    <property type="match status" value="1"/>
</dbReference>
<gene>
    <name evidence="1" type="ORF">ISP18_04950</name>
</gene>
<dbReference type="InterPro" id="IPR022385">
    <property type="entry name" value="Rhs_assc_core"/>
</dbReference>
<name>A0ABW8II08_9GAMM</name>
<accession>A0ABW8II08</accession>
<dbReference type="PANTHER" id="PTHR32305:SF15">
    <property type="entry name" value="PROTEIN RHSA-RELATED"/>
    <property type="match status" value="1"/>
</dbReference>